<name>A0A3G5A053_9VIRU</name>
<reference evidence="3" key="1">
    <citation type="submission" date="2018-10" db="EMBL/GenBank/DDBJ databases">
        <title>Hidden diversity of soil giant viruses.</title>
        <authorList>
            <person name="Schulz F."/>
            <person name="Alteio L."/>
            <person name="Goudeau D."/>
            <person name="Ryan E.M."/>
            <person name="Malmstrom R.R."/>
            <person name="Blanchard J."/>
            <person name="Woyke T."/>
        </authorList>
    </citation>
    <scope>NUCLEOTIDE SEQUENCE</scope>
    <source>
        <strain evidence="3">HAV1</strain>
    </source>
</reference>
<accession>A0A3G5A053</accession>
<dbReference type="EMBL" id="MK072244">
    <property type="protein sequence ID" value="AYV80500.1"/>
    <property type="molecule type" value="Genomic_DNA"/>
</dbReference>
<protein>
    <recommendedName>
        <fullName evidence="2">tRNAHis guanylyltransferase catalytic domain-containing protein</fullName>
    </recommendedName>
</protein>
<evidence type="ECO:0000313" key="3">
    <source>
        <dbReference type="EMBL" id="AYV80500.1"/>
    </source>
</evidence>
<dbReference type="GO" id="GO:0006400">
    <property type="term" value="P:tRNA modification"/>
    <property type="evidence" value="ECO:0007669"/>
    <property type="project" value="InterPro"/>
</dbReference>
<sequence>METKAPPVAEHESMPAILAKYEAEKKSITAAFMEMAGYHLMNHDKIQELSYNNAMCKLYDKVAHHTVKARELLHFIRTEDKNKKDELIAMLEDLPRQMGGFNIPLTLDLMFRADGHGFSKLLGFFKKIDLQPFSLTIAQTFITLVTKFLKTDEFKGMQTCYWCSDEITAVSKHGFITAKEQVGMHPFGAKRDKITSMISGTLSANFSHILEQATDAKLIAEISSRRKSFPTFDARVFPSNTTLIGHMFKSRVDSCYRNTVSELHDYFFGTKSGHGMNSKLKIKHMLDVFKFDFETMCPPCLKYGVFIKEQKAIVPLRKPIPNDKFVEFLYAKGEIEPPFEYILFEDMLKQYPMGHYIPEQVRNEKKIKYETEAKLNKEKELLKAEKMFEYPRPTKEETVRLRELKKKKKEQARAAVSSGK</sequence>
<dbReference type="Pfam" id="PF04446">
    <property type="entry name" value="Thg1"/>
    <property type="match status" value="1"/>
</dbReference>
<proteinExistence type="predicted"/>
<dbReference type="InterPro" id="IPR024956">
    <property type="entry name" value="tRNAHis_GuaTrfase_cat"/>
</dbReference>
<evidence type="ECO:0000256" key="1">
    <source>
        <dbReference type="SAM" id="MobiDB-lite"/>
    </source>
</evidence>
<dbReference type="GO" id="GO:0008193">
    <property type="term" value="F:tRNA guanylyltransferase activity"/>
    <property type="evidence" value="ECO:0007669"/>
    <property type="project" value="InterPro"/>
</dbReference>
<evidence type="ECO:0000259" key="2">
    <source>
        <dbReference type="Pfam" id="PF04446"/>
    </source>
</evidence>
<feature type="domain" description="tRNAHis guanylyltransferase catalytic" evidence="2">
    <location>
        <begin position="108"/>
        <end position="237"/>
    </location>
</feature>
<dbReference type="Gene3D" id="3.30.70.3000">
    <property type="match status" value="1"/>
</dbReference>
<feature type="region of interest" description="Disordered" evidence="1">
    <location>
        <begin position="399"/>
        <end position="420"/>
    </location>
</feature>
<organism evidence="3">
    <name type="scientific">Harvfovirus sp</name>
    <dbReference type="NCBI Taxonomy" id="2487768"/>
    <lineage>
        <taxon>Viruses</taxon>
        <taxon>Varidnaviria</taxon>
        <taxon>Bamfordvirae</taxon>
        <taxon>Nucleocytoviricota</taxon>
        <taxon>Megaviricetes</taxon>
        <taxon>Imitervirales</taxon>
        <taxon>Mimiviridae</taxon>
        <taxon>Klosneuvirinae</taxon>
    </lineage>
</organism>
<dbReference type="InterPro" id="IPR038469">
    <property type="entry name" value="tRNAHis_GuaTrfase_Thg1_sf"/>
</dbReference>
<dbReference type="GO" id="GO:0000287">
    <property type="term" value="F:magnesium ion binding"/>
    <property type="evidence" value="ECO:0007669"/>
    <property type="project" value="InterPro"/>
</dbReference>
<gene>
    <name evidence="3" type="ORF">Harvfovirus2_30</name>
</gene>